<evidence type="ECO:0000313" key="3">
    <source>
        <dbReference type="Proteomes" id="UP000221860"/>
    </source>
</evidence>
<organism evidence="2 3">
    <name type="scientific">Limimaricola cinnabarinus</name>
    <dbReference type="NCBI Taxonomy" id="1125964"/>
    <lineage>
        <taxon>Bacteria</taxon>
        <taxon>Pseudomonadati</taxon>
        <taxon>Pseudomonadota</taxon>
        <taxon>Alphaproteobacteria</taxon>
        <taxon>Rhodobacterales</taxon>
        <taxon>Paracoccaceae</taxon>
        <taxon>Limimaricola</taxon>
    </lineage>
</organism>
<protein>
    <submittedName>
        <fullName evidence="2">Uncharacterized protein</fullName>
    </submittedName>
</protein>
<dbReference type="RefSeq" id="WP_216823270.1">
    <property type="nucleotide sequence ID" value="NZ_KZ304956.1"/>
</dbReference>
<sequence>LSPGQAPEAPALAVSPLGAAAAILGRGPDPLAPVGALRIDVETPAGHRRAPAPELAAGLAAQGHAPDRIAAVLRHVAGHDSLAAAPGIDHAALRACGLDAEQIARIEAALPEARDLRAVITPWRLGRAFCEARLGLTPEDLAGHGMGLLERLGFDAARIERANRHVFGHGTVRGAPGITPAQAAAFDTEGGDARARLAMAAMLAGVIDGPVTALVAAHETATLPAAQRSLRAARRAGLAALVTMPGGAGEEREAVPQIAARLREIMAMLPPGARPGTAPAEAIALLDAAGRSRPEARRHARALRERLLGHLVPRAASAAPRRGEGQARPFPG</sequence>
<accession>A0A2G1MH24</accession>
<feature type="non-terminal residue" evidence="2">
    <location>
        <position position="1"/>
    </location>
</feature>
<proteinExistence type="predicted"/>
<reference evidence="2 3" key="1">
    <citation type="submission" date="2017-08" db="EMBL/GenBank/DDBJ databases">
        <title>Draft Genome Sequence of Loktanella cinnabarina Strain XM1, Isolated from Coastal Surface Water.</title>
        <authorList>
            <person name="Ma R."/>
            <person name="Wang J."/>
            <person name="Wang Q."/>
            <person name="Ma Z."/>
            <person name="Li J."/>
            <person name="Chen L."/>
        </authorList>
    </citation>
    <scope>NUCLEOTIDE SEQUENCE [LARGE SCALE GENOMIC DNA]</scope>
    <source>
        <strain evidence="2 3">XM1</strain>
    </source>
</reference>
<name>A0A2G1MH24_9RHOB</name>
<keyword evidence="3" id="KW-1185">Reference proteome</keyword>
<gene>
    <name evidence="2" type="ORF">CJ301_08755</name>
</gene>
<feature type="region of interest" description="Disordered" evidence="1">
    <location>
        <begin position="313"/>
        <end position="332"/>
    </location>
</feature>
<comment type="caution">
    <text evidence="2">The sequence shown here is derived from an EMBL/GenBank/DDBJ whole genome shotgun (WGS) entry which is preliminary data.</text>
</comment>
<evidence type="ECO:0000313" key="2">
    <source>
        <dbReference type="EMBL" id="PHP28061.1"/>
    </source>
</evidence>
<dbReference type="EMBL" id="NQWH01000010">
    <property type="protein sequence ID" value="PHP28061.1"/>
    <property type="molecule type" value="Genomic_DNA"/>
</dbReference>
<evidence type="ECO:0000256" key="1">
    <source>
        <dbReference type="SAM" id="MobiDB-lite"/>
    </source>
</evidence>
<dbReference type="Proteomes" id="UP000221860">
    <property type="component" value="Unassembled WGS sequence"/>
</dbReference>
<dbReference type="AlphaFoldDB" id="A0A2G1MH24"/>